<name>A0A1I8GZJ0_9PLAT</name>
<keyword evidence="1" id="KW-1185">Reference proteome</keyword>
<reference evidence="2" key="1">
    <citation type="submission" date="2016-11" db="UniProtKB">
        <authorList>
            <consortium name="WormBaseParasite"/>
        </authorList>
    </citation>
    <scope>IDENTIFICATION</scope>
</reference>
<dbReference type="Proteomes" id="UP000095280">
    <property type="component" value="Unplaced"/>
</dbReference>
<proteinExistence type="predicted"/>
<evidence type="ECO:0000313" key="1">
    <source>
        <dbReference type="Proteomes" id="UP000095280"/>
    </source>
</evidence>
<accession>A0A1I8GZJ0</accession>
<dbReference type="WBParaSite" id="maker-uti_cns_0003750-snap-gene-0.5-mRNA-1">
    <property type="protein sequence ID" value="maker-uti_cns_0003750-snap-gene-0.5-mRNA-1"/>
    <property type="gene ID" value="maker-uti_cns_0003750-snap-gene-0.5"/>
</dbReference>
<protein>
    <submittedName>
        <fullName evidence="2">Uncharacterized protein</fullName>
    </submittedName>
</protein>
<evidence type="ECO:0000313" key="2">
    <source>
        <dbReference type="WBParaSite" id="maker-uti_cns_0003750-snap-gene-0.5-mRNA-1"/>
    </source>
</evidence>
<sequence length="200" mass="23349">MSDKQLTTWSLFLRRNHVPGTPSSTLLNKEKLQELSARYKALSEQELQKLRIEVSQRRQSDDERKSSLAIKAIKRNVKILEALHPDSEIGCFGRIGKMRKPFLIQSAAMQRQYFNKKEKVVEKTTLCLREDVRLMLRDKFRKAGGTGLYSHKKATALGHWSGWPDGLPSNVHVERLRRHQLKRLLEERENIEFVMVSRNK</sequence>
<dbReference type="AlphaFoldDB" id="A0A1I8GZJ0"/>
<organism evidence="1 2">
    <name type="scientific">Macrostomum lignano</name>
    <dbReference type="NCBI Taxonomy" id="282301"/>
    <lineage>
        <taxon>Eukaryota</taxon>
        <taxon>Metazoa</taxon>
        <taxon>Spiralia</taxon>
        <taxon>Lophotrochozoa</taxon>
        <taxon>Platyhelminthes</taxon>
        <taxon>Rhabditophora</taxon>
        <taxon>Macrostomorpha</taxon>
        <taxon>Macrostomida</taxon>
        <taxon>Macrostomidae</taxon>
        <taxon>Macrostomum</taxon>
    </lineage>
</organism>